<dbReference type="SUPFAM" id="SSF51735">
    <property type="entry name" value="NAD(P)-binding Rossmann-fold domains"/>
    <property type="match status" value="1"/>
</dbReference>
<dbReference type="PROSITE" id="PS51176">
    <property type="entry name" value="PDH_ADH"/>
    <property type="match status" value="1"/>
</dbReference>
<dbReference type="GO" id="GO:0008977">
    <property type="term" value="F:prephenate dehydrogenase (NAD+) activity"/>
    <property type="evidence" value="ECO:0007669"/>
    <property type="project" value="InterPro"/>
</dbReference>
<name>K2GSB8_9BACT</name>
<dbReference type="PANTHER" id="PTHR21363:SF0">
    <property type="entry name" value="PREPHENATE DEHYDROGENASE [NADP(+)]"/>
    <property type="match status" value="1"/>
</dbReference>
<dbReference type="InterPro" id="IPR050812">
    <property type="entry name" value="Preph/Arog_dehydrog"/>
</dbReference>
<dbReference type="Gene3D" id="3.40.50.720">
    <property type="entry name" value="NAD(P)-binding Rossmann-like Domain"/>
    <property type="match status" value="1"/>
</dbReference>
<dbReference type="Pfam" id="PF20463">
    <property type="entry name" value="PDH_C"/>
    <property type="match status" value="1"/>
</dbReference>
<dbReference type="InterPro" id="IPR036291">
    <property type="entry name" value="NAD(P)-bd_dom_sf"/>
</dbReference>
<keyword evidence="1" id="KW-0560">Oxidoreductase</keyword>
<dbReference type="SUPFAM" id="SSF48179">
    <property type="entry name" value="6-phosphogluconate dehydrogenase C-terminal domain-like"/>
    <property type="match status" value="1"/>
</dbReference>
<dbReference type="Gene3D" id="1.10.3660.10">
    <property type="entry name" value="6-phosphogluconate dehydrogenase C-terminal like domain"/>
    <property type="match status" value="1"/>
</dbReference>
<dbReference type="EMBL" id="AMFJ01000918">
    <property type="protein sequence ID" value="EKE26165.1"/>
    <property type="molecule type" value="Genomic_DNA"/>
</dbReference>
<dbReference type="InterPro" id="IPR008927">
    <property type="entry name" value="6-PGluconate_DH-like_C_sf"/>
</dbReference>
<proteinExistence type="predicted"/>
<gene>
    <name evidence="3" type="ORF">ACD_4C00402G0004</name>
</gene>
<dbReference type="GO" id="GO:0070403">
    <property type="term" value="F:NAD+ binding"/>
    <property type="evidence" value="ECO:0007669"/>
    <property type="project" value="InterPro"/>
</dbReference>
<dbReference type="GO" id="GO:0006571">
    <property type="term" value="P:tyrosine biosynthetic process"/>
    <property type="evidence" value="ECO:0007669"/>
    <property type="project" value="InterPro"/>
</dbReference>
<feature type="domain" description="Prephenate/arogenate dehydrogenase" evidence="2">
    <location>
        <begin position="4"/>
        <end position="268"/>
    </location>
</feature>
<evidence type="ECO:0000256" key="1">
    <source>
        <dbReference type="ARBA" id="ARBA00023002"/>
    </source>
</evidence>
<accession>K2GSB8</accession>
<sequence>MKKPIISIIWWTWKFWQFWQKYFESKWLDVIVCWRNWPISAIEAAKKWDIIIFSLSIRHTKNAIKELIPHIGKWKLILDFTWIKQEATTEMKKYQWWEIVWTHPMFWPNVKSLENQNIAFDPIMPWEKWDFIYNLWKADKANLIEMSSKKHDELIWLIQPMTHFVNFVFGHMLKKRWIHPEDLVTISTPVSRMQTFIFSRFLWQQSSLYADMQICNKVYKKEILKELVSFTKQLEEIIQNDDFEAFEQEFEDLKKFIGPEFLEKAMRVSTEIDEIVKKN</sequence>
<dbReference type="Pfam" id="PF02153">
    <property type="entry name" value="PDH_N"/>
    <property type="match status" value="1"/>
</dbReference>
<dbReference type="GO" id="GO:0004665">
    <property type="term" value="F:prephenate dehydrogenase (NADP+) activity"/>
    <property type="evidence" value="ECO:0007669"/>
    <property type="project" value="InterPro"/>
</dbReference>
<evidence type="ECO:0000313" key="3">
    <source>
        <dbReference type="EMBL" id="EKE26165.1"/>
    </source>
</evidence>
<dbReference type="InterPro" id="IPR003099">
    <property type="entry name" value="Prephen_DH"/>
</dbReference>
<protein>
    <submittedName>
        <fullName evidence="3">Prephenate dehydrogenase</fullName>
    </submittedName>
</protein>
<evidence type="ECO:0000259" key="2">
    <source>
        <dbReference type="PROSITE" id="PS51176"/>
    </source>
</evidence>
<reference evidence="3" key="1">
    <citation type="journal article" date="2012" name="Science">
        <title>Fermentation, hydrogen, and sulfur metabolism in multiple uncultivated bacterial phyla.</title>
        <authorList>
            <person name="Wrighton K.C."/>
            <person name="Thomas B.C."/>
            <person name="Sharon I."/>
            <person name="Miller C.S."/>
            <person name="Castelle C.J."/>
            <person name="VerBerkmoes N.C."/>
            <person name="Wilkins M.J."/>
            <person name="Hettich R.L."/>
            <person name="Lipton M.S."/>
            <person name="Williams K.H."/>
            <person name="Long P.E."/>
            <person name="Banfield J.F."/>
        </authorList>
    </citation>
    <scope>NUCLEOTIDE SEQUENCE [LARGE SCALE GENOMIC DNA]</scope>
</reference>
<dbReference type="InterPro" id="IPR046826">
    <property type="entry name" value="PDH_N"/>
</dbReference>
<dbReference type="InterPro" id="IPR046825">
    <property type="entry name" value="PDH_C"/>
</dbReference>
<comment type="caution">
    <text evidence="3">The sequence shown here is derived from an EMBL/GenBank/DDBJ whole genome shotgun (WGS) entry which is preliminary data.</text>
</comment>
<dbReference type="AlphaFoldDB" id="K2GSB8"/>
<organism evidence="3">
    <name type="scientific">uncultured bacterium</name>
    <name type="common">gcode 4</name>
    <dbReference type="NCBI Taxonomy" id="1234023"/>
    <lineage>
        <taxon>Bacteria</taxon>
        <taxon>environmental samples</taxon>
    </lineage>
</organism>
<dbReference type="PANTHER" id="PTHR21363">
    <property type="entry name" value="PREPHENATE DEHYDROGENASE"/>
    <property type="match status" value="1"/>
</dbReference>